<dbReference type="InterPro" id="IPR045272">
    <property type="entry name" value="ANXUR1/2-like"/>
</dbReference>
<dbReference type="Gene3D" id="1.10.510.10">
    <property type="entry name" value="Transferase(Phosphotransferase) domain 1"/>
    <property type="match status" value="1"/>
</dbReference>
<dbReference type="GO" id="GO:0005524">
    <property type="term" value="F:ATP binding"/>
    <property type="evidence" value="ECO:0007669"/>
    <property type="project" value="InterPro"/>
</dbReference>
<evidence type="ECO:0000259" key="1">
    <source>
        <dbReference type="PROSITE" id="PS50011"/>
    </source>
</evidence>
<dbReference type="PROSITE" id="PS00108">
    <property type="entry name" value="PROTEIN_KINASE_ST"/>
    <property type="match status" value="1"/>
</dbReference>
<keyword evidence="4" id="KW-1185">Reference proteome</keyword>
<dbReference type="OMA" id="EHASNGC"/>
<dbReference type="PROSITE" id="PS50011">
    <property type="entry name" value="PROTEIN_KINASE_DOM"/>
    <property type="match status" value="1"/>
</dbReference>
<dbReference type="InterPro" id="IPR008271">
    <property type="entry name" value="Ser/Thr_kinase_AS"/>
</dbReference>
<protein>
    <submittedName>
        <fullName evidence="3">Putative serine/threonine-protein kinase Plk3</fullName>
    </submittedName>
</protein>
<dbReference type="InterPro" id="IPR011009">
    <property type="entry name" value="Kinase-like_dom_sf"/>
</dbReference>
<proteinExistence type="predicted"/>
<reference evidence="3" key="2">
    <citation type="submission" date="2017-02" db="EMBL/GenBank/DDBJ databases">
        <title>Sunflower complete genome.</title>
        <authorList>
            <person name="Langlade N."/>
            <person name="Munos S."/>
        </authorList>
    </citation>
    <scope>NUCLEOTIDE SEQUENCE [LARGE SCALE GENOMIC DNA]</scope>
    <source>
        <tissue evidence="3">Leaves</tissue>
    </source>
</reference>
<dbReference type="EMBL" id="MNCJ02000318">
    <property type="protein sequence ID" value="KAF5812821.1"/>
    <property type="molecule type" value="Genomic_DNA"/>
</dbReference>
<dbReference type="AlphaFoldDB" id="A0A251TRL2"/>
<dbReference type="InParanoid" id="A0A251TRL2"/>
<dbReference type="Gramene" id="mRNA:HanXRQr2_Chr03g0090961">
    <property type="protein sequence ID" value="CDS:HanXRQr2_Chr03g0090961.1"/>
    <property type="gene ID" value="HanXRQr2_Chr03g0090961"/>
</dbReference>
<evidence type="ECO:0000313" key="3">
    <source>
        <dbReference type="EMBL" id="OTG13534.1"/>
    </source>
</evidence>
<dbReference type="PANTHER" id="PTHR27003">
    <property type="entry name" value="OS07G0166700 PROTEIN"/>
    <property type="match status" value="1"/>
</dbReference>
<dbReference type="PANTHER" id="PTHR27003:SF471">
    <property type="entry name" value="VASCULAR ENDOTHELIAL GROWTH FACTOR RECEPTOR 2 (VEGFR2)-RELATED"/>
    <property type="match status" value="1"/>
</dbReference>
<gene>
    <name evidence="3" type="ORF">HannXRQ_Chr09g0239161</name>
    <name evidence="2" type="ORF">HanXRQr2_Chr03g0090961</name>
</gene>
<dbReference type="GO" id="GO:0005886">
    <property type="term" value="C:plasma membrane"/>
    <property type="evidence" value="ECO:0000318"/>
    <property type="project" value="GO_Central"/>
</dbReference>
<dbReference type="SMART" id="SM00220">
    <property type="entry name" value="S_TKc"/>
    <property type="match status" value="1"/>
</dbReference>
<dbReference type="Pfam" id="PF00069">
    <property type="entry name" value="Pkinase"/>
    <property type="match status" value="1"/>
</dbReference>
<reference evidence="2 4" key="1">
    <citation type="journal article" date="2017" name="Nature">
        <title>The sunflower genome provides insights into oil metabolism, flowering and Asterid evolution.</title>
        <authorList>
            <person name="Badouin H."/>
            <person name="Gouzy J."/>
            <person name="Grassa C.J."/>
            <person name="Murat F."/>
            <person name="Staton S.E."/>
            <person name="Cottret L."/>
            <person name="Lelandais-Briere C."/>
            <person name="Owens G.L."/>
            <person name="Carrere S."/>
            <person name="Mayjonade B."/>
            <person name="Legrand L."/>
            <person name="Gill N."/>
            <person name="Kane N.C."/>
            <person name="Bowers J.E."/>
            <person name="Hubner S."/>
            <person name="Bellec A."/>
            <person name="Berard A."/>
            <person name="Berges H."/>
            <person name="Blanchet N."/>
            <person name="Boniface M.C."/>
            <person name="Brunel D."/>
            <person name="Catrice O."/>
            <person name="Chaidir N."/>
            <person name="Claudel C."/>
            <person name="Donnadieu C."/>
            <person name="Faraut T."/>
            <person name="Fievet G."/>
            <person name="Helmstetter N."/>
            <person name="King M."/>
            <person name="Knapp S.J."/>
            <person name="Lai Z."/>
            <person name="Le Paslier M.C."/>
            <person name="Lippi Y."/>
            <person name="Lorenzon L."/>
            <person name="Mandel J.R."/>
            <person name="Marage G."/>
            <person name="Marchand G."/>
            <person name="Marquand E."/>
            <person name="Bret-Mestries E."/>
            <person name="Morien E."/>
            <person name="Nambeesan S."/>
            <person name="Nguyen T."/>
            <person name="Pegot-Espagnet P."/>
            <person name="Pouilly N."/>
            <person name="Raftis F."/>
            <person name="Sallet E."/>
            <person name="Schiex T."/>
            <person name="Thomas J."/>
            <person name="Vandecasteele C."/>
            <person name="Vares D."/>
            <person name="Vear F."/>
            <person name="Vautrin S."/>
            <person name="Crespi M."/>
            <person name="Mangin B."/>
            <person name="Burke J.M."/>
            <person name="Salse J."/>
            <person name="Munos S."/>
            <person name="Vincourt P."/>
            <person name="Rieseberg L.H."/>
            <person name="Langlade N.B."/>
        </authorList>
    </citation>
    <scope>NUCLEOTIDE SEQUENCE [LARGE SCALE GENOMIC DNA]</scope>
    <source>
        <strain evidence="4">cv. SF193</strain>
        <tissue evidence="2">Leaves</tissue>
    </source>
</reference>
<evidence type="ECO:0000313" key="4">
    <source>
        <dbReference type="Proteomes" id="UP000215914"/>
    </source>
</evidence>
<dbReference type="PIRSF" id="PIRSF000654">
    <property type="entry name" value="Integrin-linked_kinase"/>
    <property type="match status" value="1"/>
</dbReference>
<organism evidence="3 4">
    <name type="scientific">Helianthus annuus</name>
    <name type="common">Common sunflower</name>
    <dbReference type="NCBI Taxonomy" id="4232"/>
    <lineage>
        <taxon>Eukaryota</taxon>
        <taxon>Viridiplantae</taxon>
        <taxon>Streptophyta</taxon>
        <taxon>Embryophyta</taxon>
        <taxon>Tracheophyta</taxon>
        <taxon>Spermatophyta</taxon>
        <taxon>Magnoliopsida</taxon>
        <taxon>eudicotyledons</taxon>
        <taxon>Gunneridae</taxon>
        <taxon>Pentapetalae</taxon>
        <taxon>asterids</taxon>
        <taxon>campanulids</taxon>
        <taxon>Asterales</taxon>
        <taxon>Asteraceae</taxon>
        <taxon>Asteroideae</taxon>
        <taxon>Heliantheae alliance</taxon>
        <taxon>Heliantheae</taxon>
        <taxon>Helianthus</taxon>
    </lineage>
</organism>
<dbReference type="STRING" id="4232.A0A251TRL2"/>
<name>A0A251TRL2_HELAN</name>
<dbReference type="SUPFAM" id="SSF56112">
    <property type="entry name" value="Protein kinase-like (PK-like)"/>
    <property type="match status" value="1"/>
</dbReference>
<dbReference type="GO" id="GO:0004672">
    <property type="term" value="F:protein kinase activity"/>
    <property type="evidence" value="ECO:0000318"/>
    <property type="project" value="GO_Central"/>
</dbReference>
<keyword evidence="3" id="KW-0418">Kinase</keyword>
<dbReference type="GO" id="GO:0004714">
    <property type="term" value="F:transmembrane receptor protein tyrosine kinase activity"/>
    <property type="evidence" value="ECO:0007669"/>
    <property type="project" value="InterPro"/>
</dbReference>
<dbReference type="Proteomes" id="UP000215914">
    <property type="component" value="Chromosome 9"/>
</dbReference>
<keyword evidence="2" id="KW-0808">Transferase</keyword>
<evidence type="ECO:0000313" key="2">
    <source>
        <dbReference type="EMBL" id="KAF5812821.1"/>
    </source>
</evidence>
<accession>A0A251TRL2</accession>
<dbReference type="InterPro" id="IPR000719">
    <property type="entry name" value="Prot_kinase_dom"/>
</dbReference>
<sequence>MKKIIVYEHASNGCLSRYLNDASFSWYTRLKICIDIANGLKYLHGGDGGQDVVIHRDIKSSNILLTKDWKAKICGFELSLTYPTNQKMELAISDVVGSPGYCDPLYWKTHTLTKESDIYSLGVVLFEILCGRSACLEEYTDEYRFLDVSVKRHFQEEPLNDILFEGIKEQIVLKSLFTFQEIAFQCLHEKREERPTAGEVVTELQKALEYQVSFSILTEQYYEGI</sequence>
<dbReference type="EMBL" id="CM007898">
    <property type="protein sequence ID" value="OTG13534.1"/>
    <property type="molecule type" value="Genomic_DNA"/>
</dbReference>
<reference evidence="2" key="3">
    <citation type="submission" date="2020-06" db="EMBL/GenBank/DDBJ databases">
        <title>Helianthus annuus Genome sequencing and assembly Release 2.</title>
        <authorList>
            <person name="Gouzy J."/>
            <person name="Langlade N."/>
            <person name="Munos S."/>
        </authorList>
    </citation>
    <scope>NUCLEOTIDE SEQUENCE</scope>
    <source>
        <tissue evidence="2">Leaves</tissue>
    </source>
</reference>
<feature type="domain" description="Protein kinase" evidence="1">
    <location>
        <begin position="1"/>
        <end position="208"/>
    </location>
</feature>